<gene>
    <name evidence="6" type="ORF">IMCC3088_270</name>
</gene>
<dbReference type="AlphaFoldDB" id="F3KZF9"/>
<name>F3KZF9_9GAMM</name>
<dbReference type="EMBL" id="AEIG01000011">
    <property type="protein sequence ID" value="EGG30646.1"/>
    <property type="molecule type" value="Genomic_DNA"/>
</dbReference>
<dbReference type="GO" id="GO:0015171">
    <property type="term" value="F:amino acid transmembrane transporter activity"/>
    <property type="evidence" value="ECO:0007669"/>
    <property type="project" value="TreeGrafter"/>
</dbReference>
<evidence type="ECO:0000256" key="4">
    <source>
        <dbReference type="ARBA" id="ARBA00022989"/>
    </source>
</evidence>
<dbReference type="PANTHER" id="PTHR30086">
    <property type="entry name" value="ARGININE EXPORTER PROTEIN ARGO"/>
    <property type="match status" value="1"/>
</dbReference>
<dbReference type="OrthoDB" id="9804822at2"/>
<organism evidence="6 7">
    <name type="scientific">Aequoribacter fuscus</name>
    <dbReference type="NCBI Taxonomy" id="2518989"/>
    <lineage>
        <taxon>Bacteria</taxon>
        <taxon>Pseudomonadati</taxon>
        <taxon>Pseudomonadota</taxon>
        <taxon>Gammaproteobacteria</taxon>
        <taxon>Cellvibrionales</taxon>
        <taxon>Halieaceae</taxon>
        <taxon>Aequoribacter</taxon>
    </lineage>
</organism>
<dbReference type="Pfam" id="PF01810">
    <property type="entry name" value="LysE"/>
    <property type="match status" value="1"/>
</dbReference>
<protein>
    <submittedName>
        <fullName evidence="6">Uncharacterized protein</fullName>
    </submittedName>
</protein>
<dbReference type="InterPro" id="IPR001123">
    <property type="entry name" value="LeuE-type"/>
</dbReference>
<dbReference type="Proteomes" id="UP000005615">
    <property type="component" value="Unassembled WGS sequence"/>
</dbReference>
<evidence type="ECO:0000256" key="3">
    <source>
        <dbReference type="ARBA" id="ARBA00022692"/>
    </source>
</evidence>
<keyword evidence="7" id="KW-1185">Reference proteome</keyword>
<dbReference type="STRING" id="2518989.IMCC3088_270"/>
<dbReference type="PIRSF" id="PIRSF006324">
    <property type="entry name" value="LeuE"/>
    <property type="match status" value="1"/>
</dbReference>
<comment type="caution">
    <text evidence="6">The sequence shown here is derived from an EMBL/GenBank/DDBJ whole genome shotgun (WGS) entry which is preliminary data.</text>
</comment>
<comment type="subcellular location">
    <subcellularLocation>
        <location evidence="1">Cell membrane</location>
        <topology evidence="1">Multi-pass membrane protein</topology>
    </subcellularLocation>
</comment>
<keyword evidence="3" id="KW-0812">Transmembrane</keyword>
<proteinExistence type="predicted"/>
<keyword evidence="2" id="KW-1003">Cell membrane</keyword>
<keyword evidence="5" id="KW-0472">Membrane</keyword>
<dbReference type="eggNOG" id="COG1280">
    <property type="taxonomic scope" value="Bacteria"/>
</dbReference>
<dbReference type="GO" id="GO:0005886">
    <property type="term" value="C:plasma membrane"/>
    <property type="evidence" value="ECO:0007669"/>
    <property type="project" value="UniProtKB-SubCell"/>
</dbReference>
<dbReference type="RefSeq" id="WP_009574799.1">
    <property type="nucleotide sequence ID" value="NZ_AEIG01000011.1"/>
</dbReference>
<evidence type="ECO:0000256" key="1">
    <source>
        <dbReference type="ARBA" id="ARBA00004651"/>
    </source>
</evidence>
<evidence type="ECO:0000256" key="5">
    <source>
        <dbReference type="ARBA" id="ARBA00023136"/>
    </source>
</evidence>
<evidence type="ECO:0000313" key="7">
    <source>
        <dbReference type="Proteomes" id="UP000005615"/>
    </source>
</evidence>
<reference evidence="6 7" key="1">
    <citation type="journal article" date="2011" name="J. Bacteriol.">
        <title>Genome sequence of strain IMCC3088, a proteorhodopsin-containing marine bacterium belonging to the OM60/NOR5 clade.</title>
        <authorList>
            <person name="Jang Y."/>
            <person name="Oh H.M."/>
            <person name="Kang I."/>
            <person name="Lee K."/>
            <person name="Yang S.J."/>
            <person name="Cho J.C."/>
        </authorList>
    </citation>
    <scope>NUCLEOTIDE SEQUENCE [LARGE SCALE GENOMIC DNA]</scope>
    <source>
        <strain evidence="6 7">IMCC3088</strain>
    </source>
</reference>
<sequence length="207" mass="22267">MLPLDTLLIFFGASLSLALSPGPDNLFVLTQSVASGRRAGLIVTLGLCTGLVCHTVAVAFGAAAMLERSAYGLMVLQWLGALYLVYLAWRFFTAAPVSVSVAATQIRLDLLYRRGFLMNVTNPKVLIFFLAFLPQFTDPREGGVAFQIVILGGVFALATVLVFGAIAWFASALRSGLLCSDAVQTMLNRIAALVFMVLAMRLMLVEL</sequence>
<keyword evidence="4" id="KW-1133">Transmembrane helix</keyword>
<dbReference type="PANTHER" id="PTHR30086:SF20">
    <property type="entry name" value="ARGININE EXPORTER PROTEIN ARGO-RELATED"/>
    <property type="match status" value="1"/>
</dbReference>
<evidence type="ECO:0000313" key="6">
    <source>
        <dbReference type="EMBL" id="EGG30646.1"/>
    </source>
</evidence>
<accession>F3KZF9</accession>
<evidence type="ECO:0000256" key="2">
    <source>
        <dbReference type="ARBA" id="ARBA00022475"/>
    </source>
</evidence>